<feature type="region of interest" description="Disordered" evidence="1">
    <location>
        <begin position="1"/>
        <end position="144"/>
    </location>
</feature>
<feature type="compositionally biased region" description="Polar residues" evidence="1">
    <location>
        <begin position="1257"/>
        <end position="1269"/>
    </location>
</feature>
<feature type="compositionally biased region" description="Basic and acidic residues" evidence="1">
    <location>
        <begin position="134"/>
        <end position="144"/>
    </location>
</feature>
<feature type="region of interest" description="Disordered" evidence="1">
    <location>
        <begin position="299"/>
        <end position="323"/>
    </location>
</feature>
<feature type="region of interest" description="Disordered" evidence="1">
    <location>
        <begin position="340"/>
        <end position="479"/>
    </location>
</feature>
<dbReference type="GeneID" id="13453546"/>
<dbReference type="EMBL" id="FR799584">
    <property type="protein sequence ID" value="CBZ29501.1"/>
    <property type="molecule type" value="Genomic_DNA"/>
</dbReference>
<feature type="compositionally biased region" description="Polar residues" evidence="1">
    <location>
        <begin position="761"/>
        <end position="778"/>
    </location>
</feature>
<dbReference type="PhylomeDB" id="E9B2N8"/>
<evidence type="ECO:0000256" key="1">
    <source>
        <dbReference type="SAM" id="MobiDB-lite"/>
    </source>
</evidence>
<feature type="compositionally biased region" description="Low complexity" evidence="1">
    <location>
        <begin position="1464"/>
        <end position="1473"/>
    </location>
</feature>
<dbReference type="KEGG" id="lmi:LMXM_31_1130"/>
<name>E9B2N8_LEIMU</name>
<feature type="region of interest" description="Disordered" evidence="1">
    <location>
        <begin position="1228"/>
        <end position="1269"/>
    </location>
</feature>
<organism evidence="2 3">
    <name type="scientific">Leishmania mexicana (strain MHOM/GT/2001/U1103)</name>
    <dbReference type="NCBI Taxonomy" id="929439"/>
    <lineage>
        <taxon>Eukaryota</taxon>
        <taxon>Discoba</taxon>
        <taxon>Euglenozoa</taxon>
        <taxon>Kinetoplastea</taxon>
        <taxon>Metakinetoplastina</taxon>
        <taxon>Trypanosomatida</taxon>
        <taxon>Trypanosomatidae</taxon>
        <taxon>Leishmaniinae</taxon>
        <taxon>Leishmania</taxon>
    </lineage>
</organism>
<feature type="region of interest" description="Disordered" evidence="1">
    <location>
        <begin position="1438"/>
        <end position="1613"/>
    </location>
</feature>
<accession>E9B2N8</accession>
<feature type="region of interest" description="Disordered" evidence="1">
    <location>
        <begin position="1163"/>
        <end position="1200"/>
    </location>
</feature>
<feature type="compositionally biased region" description="Basic residues" evidence="1">
    <location>
        <begin position="1602"/>
        <end position="1613"/>
    </location>
</feature>
<dbReference type="OrthoDB" id="273683at2759"/>
<feature type="compositionally biased region" description="Low complexity" evidence="1">
    <location>
        <begin position="746"/>
        <end position="759"/>
    </location>
</feature>
<feature type="region of interest" description="Disordered" evidence="1">
    <location>
        <begin position="631"/>
        <end position="657"/>
    </location>
</feature>
<reference evidence="2 3" key="1">
    <citation type="journal article" date="2011" name="Genome Res.">
        <title>Chromosome and gene copy number variation allow major structural change between species and strains of Leishmania.</title>
        <authorList>
            <person name="Rogers M.B."/>
            <person name="Hilley J.D."/>
            <person name="Dickens N.J."/>
            <person name="Wilkes J."/>
            <person name="Bates P.A."/>
            <person name="Depledge D.P."/>
            <person name="Harris D."/>
            <person name="Her Y."/>
            <person name="Herzyk P."/>
            <person name="Imamura H."/>
            <person name="Otto T.D."/>
            <person name="Sanders M."/>
            <person name="Seeger K."/>
            <person name="Dujardin J.C."/>
            <person name="Berriman M."/>
            <person name="Smith D.F."/>
            <person name="Hertz-Fowler C."/>
            <person name="Mottram J.C."/>
        </authorList>
    </citation>
    <scope>NUCLEOTIDE SEQUENCE [LARGE SCALE GENOMIC DNA]</scope>
    <source>
        <strain evidence="2 3">MHOM/GT/2001/U1103</strain>
    </source>
</reference>
<dbReference type="Proteomes" id="UP000007259">
    <property type="component" value="Chromosome 31"/>
</dbReference>
<feature type="compositionally biased region" description="Pro residues" evidence="1">
    <location>
        <begin position="462"/>
        <end position="472"/>
    </location>
</feature>
<feature type="compositionally biased region" description="Low complexity" evidence="1">
    <location>
        <begin position="1544"/>
        <end position="1580"/>
    </location>
</feature>
<feature type="compositionally biased region" description="Basic and acidic residues" evidence="1">
    <location>
        <begin position="681"/>
        <end position="694"/>
    </location>
</feature>
<feature type="region of interest" description="Disordered" evidence="1">
    <location>
        <begin position="1104"/>
        <end position="1151"/>
    </location>
</feature>
<gene>
    <name evidence="2" type="ORF">LMXM_31_1130</name>
</gene>
<feature type="compositionally biased region" description="Low complexity" evidence="1">
    <location>
        <begin position="10"/>
        <end position="21"/>
    </location>
</feature>
<feature type="compositionally biased region" description="Basic and acidic residues" evidence="1">
    <location>
        <begin position="83"/>
        <end position="102"/>
    </location>
</feature>
<dbReference type="VEuPathDB" id="TriTrypDB:LmxM.31.1130"/>
<feature type="region of interest" description="Disordered" evidence="1">
    <location>
        <begin position="547"/>
        <end position="574"/>
    </location>
</feature>
<dbReference type="RefSeq" id="XP_003877957.1">
    <property type="nucleotide sequence ID" value="XM_003877908.1"/>
</dbReference>
<dbReference type="OMA" id="NDWMDLV"/>
<sequence>MSEDKKPRFLQQTTSQLLHQQEALRKRREMLERESTKPPAMRFGTNTPPRTAGRHGRSPAPPSSACERHASHSVPPPPPSSGVHRELNWSRSEDEKTAERAPMRFSMLFRPPPTPAALGRPRSATSFHTPLSPRPREVNTSDHVDATITKLYKEPSSPRTMSPHSPVSQRSRVEHDCACSKNAAAHLLVPNPSRAAQATAADTTQIKASLTPADGATPARAAVERYASTPEALSREALADEQDEATGIAAFSNTFPVPRFTPISPVVASATKRAQQTCEGEQSTPTRLAVGEFRTPRPLAPLSNAATPALGCPASAQGEGVTQQAPVALNDEAEARRTLSPIPAPLPHVRPGADASGGAQEGAHSTPRDDEAHTSTQHGEAEIAAPREATRFSLTAGDASPHRQTSSPPRRNKASPVPTAQDLIHSVQVSAEKRPCGCERAMPLPENWPPRRATATPSRTGSPPPTPVPPSHEPMTDFGAPTQKCCDRPTPASLSSQPAGGDVCNIISGASSASPWPTTENIINSIMAGCGEGQRRGREDCAAAAAHTLPREDDGGASERSSYEEANVSPTNSHAVAVPEMFGMNADTENEQCIRGDAFGATLEAHAAAHTPSPVPSDRQYGQSILASIEKRRCGRPTPPERHVSVATAEDSRGHAAYTTSASPQLCASHLLHSLEVSIDKDSQRCKPVERPSEAEGSGTGDETSGEAAGRLASLRTPSPTPTPEHVIASLQASAEKRTRSGAVDTASGPTGSSPAAATNPGRSSYQSPTLTPQNVKDSMQKLMREQQQAARSDAPAPLRPWVETPKGIANAASGADLWNASASPVVTAENVDVTLETLERDQRYHSRSSRAPQMADISPEERHATLLCDSVVSPMKVAETAALEDMSDIPAPSPEVAALTSVVSPVPSEFAVASAMFFDCVSAPPTPALENVEAAKKDIGGPESTIRRRESAHVPPQFYDLQREVAAISEGRCRTRTPPPVQVRELRSSLPVSATPLAEEDTPRAEASMEQAEVAVSAPLDHPHNAIGSCGASADKDAEEEAMARRSSLILVHPTRTPQALLQHPHKPMPAVAPPSISPVQVPRAPTPQPRHPLQRDLFLTGEGGPVSGFRGEHCESPLPRPVSLRSQVSLAKSLQMSHSHPHSRSPAPAWGSSCAFPVENDGMRAPLPQTGVQLPAHCAGAGQRDEDTDQQAGLFDPKNDWMDLVEPLRPLTITVSPQGGSVVYTEHSSIDLSRNRERTAGPGSPSSSRKRSRSAQTPLAASRQMAATTPASIALTMDDGVLSGSRSLHVAATPYSHVSQTPGSSTRGRKSQAETLLEMLPAEVVAEVARIESAEEAVAAVTASAAASADSHGLRPSLGSSDGRFSGVSDGDSTAGIMSTISQRVSQRPQRVYHKSDYYIQYLEGIATSIARKARKAAGRRVHRAVVKDIASATAKTTVQRAGGGESPASARVSPAESPALRGGRSHSTSSRGGGRAAARAKRSPMHASEEVVVSPQTPSPTRVGGRGELKVSTRLSSELQKALFQQPSPAKAKQQRSPRGASPKLSTKTTKTAKKSPTASPKSGPSASSTTKAKTAKTPPPSTRGKKSVKKFMTAKSMRQPRRGAKHGKA</sequence>
<feature type="compositionally biased region" description="Basic and acidic residues" evidence="1">
    <location>
        <begin position="639"/>
        <end position="654"/>
    </location>
</feature>
<evidence type="ECO:0000313" key="2">
    <source>
        <dbReference type="EMBL" id="CBZ29501.1"/>
    </source>
</evidence>
<feature type="region of interest" description="Disordered" evidence="1">
    <location>
        <begin position="681"/>
        <end position="801"/>
    </location>
</feature>
<feature type="compositionally biased region" description="Low complexity" evidence="1">
    <location>
        <begin position="695"/>
        <end position="708"/>
    </location>
</feature>
<evidence type="ECO:0000313" key="3">
    <source>
        <dbReference type="Proteomes" id="UP000007259"/>
    </source>
</evidence>
<feature type="region of interest" description="Disordered" evidence="1">
    <location>
        <begin position="1351"/>
        <end position="1373"/>
    </location>
</feature>
<keyword evidence="3" id="KW-1185">Reference proteome</keyword>
<protein>
    <submittedName>
        <fullName evidence="2">Uncharacterized protein</fullName>
    </submittedName>
</protein>
<feature type="compositionally biased region" description="Polar residues" evidence="1">
    <location>
        <begin position="1126"/>
        <end position="1138"/>
    </location>
</feature>
<proteinExistence type="predicted"/>
<feature type="compositionally biased region" description="Polar residues" evidence="1">
    <location>
        <begin position="1516"/>
        <end position="1531"/>
    </location>
</feature>